<dbReference type="AlphaFoldDB" id="A0AA39JH53"/>
<dbReference type="EC" id="1.11.1.24" evidence="3"/>
<dbReference type="PANTHER" id="PTHR42801">
    <property type="entry name" value="THIOREDOXIN-DEPENDENT PEROXIDE REDUCTASE"/>
    <property type="match status" value="1"/>
</dbReference>
<evidence type="ECO:0000313" key="17">
    <source>
        <dbReference type="Proteomes" id="UP001175211"/>
    </source>
</evidence>
<organism evidence="16 17">
    <name type="scientific">Armillaria tabescens</name>
    <name type="common">Ringless honey mushroom</name>
    <name type="synonym">Agaricus tabescens</name>
    <dbReference type="NCBI Taxonomy" id="1929756"/>
    <lineage>
        <taxon>Eukaryota</taxon>
        <taxon>Fungi</taxon>
        <taxon>Dikarya</taxon>
        <taxon>Basidiomycota</taxon>
        <taxon>Agaricomycotina</taxon>
        <taxon>Agaricomycetes</taxon>
        <taxon>Agaricomycetidae</taxon>
        <taxon>Agaricales</taxon>
        <taxon>Marasmiineae</taxon>
        <taxon>Physalacriaceae</taxon>
        <taxon>Desarmillaria</taxon>
    </lineage>
</organism>
<evidence type="ECO:0000256" key="5">
    <source>
        <dbReference type="ARBA" id="ARBA00022862"/>
    </source>
</evidence>
<evidence type="ECO:0000256" key="1">
    <source>
        <dbReference type="ARBA" id="ARBA00004123"/>
    </source>
</evidence>
<keyword evidence="9" id="KW-0676">Redox-active center</keyword>
<evidence type="ECO:0000256" key="8">
    <source>
        <dbReference type="ARBA" id="ARBA00023242"/>
    </source>
</evidence>
<dbReference type="EMBL" id="JAUEPS010000063">
    <property type="protein sequence ID" value="KAK0442686.1"/>
    <property type="molecule type" value="Genomic_DNA"/>
</dbReference>
<dbReference type="SUPFAM" id="SSF52833">
    <property type="entry name" value="Thioredoxin-like"/>
    <property type="match status" value="1"/>
</dbReference>
<evidence type="ECO:0000256" key="10">
    <source>
        <dbReference type="ARBA" id="ARBA00032824"/>
    </source>
</evidence>
<dbReference type="GO" id="GO:0005634">
    <property type="term" value="C:nucleus"/>
    <property type="evidence" value="ECO:0007669"/>
    <property type="project" value="UniProtKB-SubCell"/>
</dbReference>
<keyword evidence="7" id="KW-1015">Disulfide bond</keyword>
<keyword evidence="5" id="KW-0049">Antioxidant</keyword>
<comment type="caution">
    <text evidence="16">The sequence shown here is derived from an EMBL/GenBank/DDBJ whole genome shotgun (WGS) entry which is preliminary data.</text>
</comment>
<evidence type="ECO:0000256" key="4">
    <source>
        <dbReference type="ARBA" id="ARBA00022559"/>
    </source>
</evidence>
<sequence length="228" mass="24969">MARKAVAETTTAEPRRSTRISSQPAPKAKRKADSEGGRPKKKTKKVAEDTDELQEKVEQLQIGSLLTGLSITLPNQNGEDVEIGTIAKERGVVLFLVPRADTPGCTQQACAYRDAYDKFTEAGYDVYCLSADEPGKQGKWKDKKSLPYNLLSDPKRVFISALGAGTTKTSRSHFVFAKGGVMIDKRMPVKPAESFKLALGAIQKESEKVDESDEKEEEDKKDEGEDGA</sequence>
<name>A0AA39JH53_ARMTA</name>
<evidence type="ECO:0000256" key="9">
    <source>
        <dbReference type="ARBA" id="ARBA00023284"/>
    </source>
</evidence>
<dbReference type="GO" id="GO:0034599">
    <property type="term" value="P:cellular response to oxidative stress"/>
    <property type="evidence" value="ECO:0007669"/>
    <property type="project" value="TreeGrafter"/>
</dbReference>
<accession>A0AA39JH53</accession>
<comment type="similarity">
    <text evidence="11">Belongs to the peroxiredoxin family. BCP/PrxQ subfamily.</text>
</comment>
<comment type="subcellular location">
    <subcellularLocation>
        <location evidence="1">Nucleus</location>
    </subcellularLocation>
</comment>
<dbReference type="InterPro" id="IPR000866">
    <property type="entry name" value="AhpC/TSA"/>
</dbReference>
<evidence type="ECO:0000256" key="13">
    <source>
        <dbReference type="ARBA" id="ARBA00077538"/>
    </source>
</evidence>
<dbReference type="CDD" id="cd03017">
    <property type="entry name" value="PRX_BCP"/>
    <property type="match status" value="1"/>
</dbReference>
<keyword evidence="17" id="KW-1185">Reference proteome</keyword>
<gene>
    <name evidence="16" type="ORF">EV420DRAFT_1577866</name>
</gene>
<comment type="catalytic activity">
    <reaction evidence="12">
        <text>a hydroperoxide + [thioredoxin]-dithiol = an alcohol + [thioredoxin]-disulfide + H2O</text>
        <dbReference type="Rhea" id="RHEA:62620"/>
        <dbReference type="Rhea" id="RHEA-COMP:10698"/>
        <dbReference type="Rhea" id="RHEA-COMP:10700"/>
        <dbReference type="ChEBI" id="CHEBI:15377"/>
        <dbReference type="ChEBI" id="CHEBI:29950"/>
        <dbReference type="ChEBI" id="CHEBI:30879"/>
        <dbReference type="ChEBI" id="CHEBI:35924"/>
        <dbReference type="ChEBI" id="CHEBI:50058"/>
        <dbReference type="EC" id="1.11.1.24"/>
    </reaction>
</comment>
<dbReference type="FunFam" id="3.40.30.10:FF:000157">
    <property type="entry name" value="DOT5p Nuclear thiol peroxidase"/>
    <property type="match status" value="1"/>
</dbReference>
<dbReference type="InterPro" id="IPR013766">
    <property type="entry name" value="Thioredoxin_domain"/>
</dbReference>
<proteinExistence type="inferred from homology"/>
<evidence type="ECO:0000256" key="14">
    <source>
        <dbReference type="SAM" id="MobiDB-lite"/>
    </source>
</evidence>
<dbReference type="Pfam" id="PF00578">
    <property type="entry name" value="AhpC-TSA"/>
    <property type="match status" value="1"/>
</dbReference>
<feature type="region of interest" description="Disordered" evidence="14">
    <location>
        <begin position="204"/>
        <end position="228"/>
    </location>
</feature>
<keyword evidence="6" id="KW-0560">Oxidoreductase</keyword>
<evidence type="ECO:0000256" key="3">
    <source>
        <dbReference type="ARBA" id="ARBA00013017"/>
    </source>
</evidence>
<dbReference type="GO" id="GO:0008379">
    <property type="term" value="F:thioredoxin peroxidase activity"/>
    <property type="evidence" value="ECO:0007669"/>
    <property type="project" value="TreeGrafter"/>
</dbReference>
<evidence type="ECO:0000313" key="16">
    <source>
        <dbReference type="EMBL" id="KAK0442686.1"/>
    </source>
</evidence>
<dbReference type="InterPro" id="IPR050924">
    <property type="entry name" value="Peroxiredoxin_BCP/PrxQ"/>
</dbReference>
<dbReference type="RefSeq" id="XP_060324373.1">
    <property type="nucleotide sequence ID" value="XM_060474541.1"/>
</dbReference>
<keyword evidence="4" id="KW-0575">Peroxidase</keyword>
<evidence type="ECO:0000256" key="11">
    <source>
        <dbReference type="ARBA" id="ARBA00038489"/>
    </source>
</evidence>
<dbReference type="InterPro" id="IPR036249">
    <property type="entry name" value="Thioredoxin-like_sf"/>
</dbReference>
<evidence type="ECO:0000256" key="7">
    <source>
        <dbReference type="ARBA" id="ARBA00023157"/>
    </source>
</evidence>
<evidence type="ECO:0000256" key="2">
    <source>
        <dbReference type="ARBA" id="ARBA00011245"/>
    </source>
</evidence>
<dbReference type="PANTHER" id="PTHR42801:SF23">
    <property type="entry name" value="PEROXIREDOXIN DOT5"/>
    <property type="match status" value="1"/>
</dbReference>
<keyword evidence="8" id="KW-0539">Nucleus</keyword>
<feature type="domain" description="Thioredoxin" evidence="15">
    <location>
        <begin position="60"/>
        <end position="204"/>
    </location>
</feature>
<dbReference type="Gene3D" id="3.40.30.10">
    <property type="entry name" value="Glutaredoxin"/>
    <property type="match status" value="1"/>
</dbReference>
<feature type="region of interest" description="Disordered" evidence="14">
    <location>
        <begin position="1"/>
        <end position="52"/>
    </location>
</feature>
<protein>
    <recommendedName>
        <fullName evidence="3">thioredoxin-dependent peroxiredoxin</fullName>
        <ecNumber evidence="3">1.11.1.24</ecNumber>
    </recommendedName>
    <alternativeName>
        <fullName evidence="13">Nuclear thiol peroxidase</fullName>
    </alternativeName>
    <alternativeName>
        <fullName evidence="10">Thioredoxin peroxidase</fullName>
    </alternativeName>
</protein>
<reference evidence="16" key="1">
    <citation type="submission" date="2023-06" db="EMBL/GenBank/DDBJ databases">
        <authorList>
            <consortium name="Lawrence Berkeley National Laboratory"/>
            <person name="Ahrendt S."/>
            <person name="Sahu N."/>
            <person name="Indic B."/>
            <person name="Wong-Bajracharya J."/>
            <person name="Merenyi Z."/>
            <person name="Ke H.-M."/>
            <person name="Monk M."/>
            <person name="Kocsube S."/>
            <person name="Drula E."/>
            <person name="Lipzen A."/>
            <person name="Balint B."/>
            <person name="Henrissat B."/>
            <person name="Andreopoulos B."/>
            <person name="Martin F.M."/>
            <person name="Harder C.B."/>
            <person name="Rigling D."/>
            <person name="Ford K.L."/>
            <person name="Foster G.D."/>
            <person name="Pangilinan J."/>
            <person name="Papanicolaou A."/>
            <person name="Barry K."/>
            <person name="LaButti K."/>
            <person name="Viragh M."/>
            <person name="Koriabine M."/>
            <person name="Yan M."/>
            <person name="Riley R."/>
            <person name="Champramary S."/>
            <person name="Plett K.L."/>
            <person name="Tsai I.J."/>
            <person name="Slot J."/>
            <person name="Sipos G."/>
            <person name="Plett J."/>
            <person name="Nagy L.G."/>
            <person name="Grigoriev I.V."/>
        </authorList>
    </citation>
    <scope>NUCLEOTIDE SEQUENCE</scope>
    <source>
        <strain evidence="16">CCBAS 213</strain>
    </source>
</reference>
<evidence type="ECO:0000259" key="15">
    <source>
        <dbReference type="PROSITE" id="PS51352"/>
    </source>
</evidence>
<dbReference type="GO" id="GO:0005737">
    <property type="term" value="C:cytoplasm"/>
    <property type="evidence" value="ECO:0007669"/>
    <property type="project" value="TreeGrafter"/>
</dbReference>
<evidence type="ECO:0000256" key="6">
    <source>
        <dbReference type="ARBA" id="ARBA00023002"/>
    </source>
</evidence>
<comment type="subunit">
    <text evidence="2">Monomer.</text>
</comment>
<feature type="compositionally biased region" description="Acidic residues" evidence="14">
    <location>
        <begin position="210"/>
        <end position="228"/>
    </location>
</feature>
<dbReference type="PROSITE" id="PS51352">
    <property type="entry name" value="THIOREDOXIN_2"/>
    <property type="match status" value="1"/>
</dbReference>
<dbReference type="Proteomes" id="UP001175211">
    <property type="component" value="Unassembled WGS sequence"/>
</dbReference>
<dbReference type="GeneID" id="85358089"/>
<evidence type="ECO:0000256" key="12">
    <source>
        <dbReference type="ARBA" id="ARBA00049091"/>
    </source>
</evidence>
<dbReference type="GO" id="GO:0045454">
    <property type="term" value="P:cell redox homeostasis"/>
    <property type="evidence" value="ECO:0007669"/>
    <property type="project" value="TreeGrafter"/>
</dbReference>